<dbReference type="AlphaFoldDB" id="A0A059BBD1"/>
<proteinExistence type="predicted"/>
<dbReference type="EMBL" id="KK198759">
    <property type="protein sequence ID" value="KCW62950.1"/>
    <property type="molecule type" value="Genomic_DNA"/>
</dbReference>
<evidence type="ECO:0000313" key="2">
    <source>
        <dbReference type="EMBL" id="KCW62950.1"/>
    </source>
</evidence>
<feature type="compositionally biased region" description="Basic residues" evidence="1">
    <location>
        <begin position="1"/>
        <end position="11"/>
    </location>
</feature>
<organism evidence="2">
    <name type="scientific">Eucalyptus grandis</name>
    <name type="common">Flooded gum</name>
    <dbReference type="NCBI Taxonomy" id="71139"/>
    <lineage>
        <taxon>Eukaryota</taxon>
        <taxon>Viridiplantae</taxon>
        <taxon>Streptophyta</taxon>
        <taxon>Embryophyta</taxon>
        <taxon>Tracheophyta</taxon>
        <taxon>Spermatophyta</taxon>
        <taxon>Magnoliopsida</taxon>
        <taxon>eudicotyledons</taxon>
        <taxon>Gunneridae</taxon>
        <taxon>Pentapetalae</taxon>
        <taxon>rosids</taxon>
        <taxon>malvids</taxon>
        <taxon>Myrtales</taxon>
        <taxon>Myrtaceae</taxon>
        <taxon>Myrtoideae</taxon>
        <taxon>Eucalypteae</taxon>
        <taxon>Eucalyptus</taxon>
    </lineage>
</organism>
<feature type="region of interest" description="Disordered" evidence="1">
    <location>
        <begin position="74"/>
        <end position="95"/>
    </location>
</feature>
<dbReference type="InParanoid" id="A0A059BBD1"/>
<sequence>MRSVPARRRSKCLTMKQSSERRAKKKNEKKEKKKEQSRDQERPVENKSTPTTKLNWRRDDLMIWWRGRRELEMTTQRLSRQRAQPHYYSIDSNGQ</sequence>
<evidence type="ECO:0000256" key="1">
    <source>
        <dbReference type="SAM" id="MobiDB-lite"/>
    </source>
</evidence>
<reference evidence="2" key="1">
    <citation type="submission" date="2013-07" db="EMBL/GenBank/DDBJ databases">
        <title>The genome of Eucalyptus grandis.</title>
        <authorList>
            <person name="Schmutz J."/>
            <person name="Hayes R."/>
            <person name="Myburg A."/>
            <person name="Tuskan G."/>
            <person name="Grattapaglia D."/>
            <person name="Rokhsar D.S."/>
        </authorList>
    </citation>
    <scope>NUCLEOTIDE SEQUENCE</scope>
    <source>
        <tissue evidence="2">Leaf extractions</tissue>
    </source>
</reference>
<feature type="region of interest" description="Disordered" evidence="1">
    <location>
        <begin position="1"/>
        <end position="53"/>
    </location>
</feature>
<feature type="compositionally biased region" description="Basic and acidic residues" evidence="1">
    <location>
        <begin position="28"/>
        <end position="45"/>
    </location>
</feature>
<dbReference type="Gramene" id="KCW62950">
    <property type="protein sequence ID" value="KCW62950"/>
    <property type="gene ID" value="EUGRSUZ_G00551"/>
</dbReference>
<name>A0A059BBD1_EUCGR</name>
<protein>
    <submittedName>
        <fullName evidence="2">Uncharacterized protein</fullName>
    </submittedName>
</protein>
<accession>A0A059BBD1</accession>
<gene>
    <name evidence="2" type="ORF">EUGRSUZ_G00551</name>
</gene>